<dbReference type="SUPFAM" id="SSF57959">
    <property type="entry name" value="Leucine zipper domain"/>
    <property type="match status" value="1"/>
</dbReference>
<keyword evidence="3" id="KW-0175">Coiled coil</keyword>
<dbReference type="InterPro" id="IPR046347">
    <property type="entry name" value="bZIP_sf"/>
</dbReference>
<feature type="coiled-coil region" evidence="3">
    <location>
        <begin position="203"/>
        <end position="240"/>
    </location>
</feature>
<dbReference type="AlphaFoldDB" id="A0AAJ5Z6D4"/>
<feature type="region of interest" description="Disordered" evidence="4">
    <location>
        <begin position="132"/>
        <end position="163"/>
    </location>
</feature>
<dbReference type="Gene3D" id="1.20.5.170">
    <property type="match status" value="1"/>
</dbReference>
<organism evidence="5 6">
    <name type="scientific">Malassezia arunalokei</name>
    <dbReference type="NCBI Taxonomy" id="1514897"/>
    <lineage>
        <taxon>Eukaryota</taxon>
        <taxon>Fungi</taxon>
        <taxon>Dikarya</taxon>
        <taxon>Basidiomycota</taxon>
        <taxon>Ustilaginomycotina</taxon>
        <taxon>Malasseziomycetes</taxon>
        <taxon>Malasseziales</taxon>
        <taxon>Malasseziaceae</taxon>
        <taxon>Malassezia</taxon>
    </lineage>
</organism>
<dbReference type="CDD" id="cd14688">
    <property type="entry name" value="bZIP_YAP"/>
    <property type="match status" value="1"/>
</dbReference>
<feature type="compositionally biased region" description="Pro residues" evidence="4">
    <location>
        <begin position="1"/>
        <end position="13"/>
    </location>
</feature>
<keyword evidence="2" id="KW-0539">Nucleus</keyword>
<keyword evidence="6" id="KW-1185">Reference proteome</keyword>
<feature type="region of interest" description="Disordered" evidence="4">
    <location>
        <begin position="1"/>
        <end position="80"/>
    </location>
</feature>
<dbReference type="InterPro" id="IPR050936">
    <property type="entry name" value="AP-1-like"/>
</dbReference>
<feature type="compositionally biased region" description="Polar residues" evidence="4">
    <location>
        <begin position="151"/>
        <end position="163"/>
    </location>
</feature>
<protein>
    <recommendedName>
        <fullName evidence="7">BZIP domain-containing protein</fullName>
    </recommendedName>
</protein>
<accession>A0AAJ5Z6D4</accession>
<evidence type="ECO:0000256" key="2">
    <source>
        <dbReference type="ARBA" id="ARBA00023242"/>
    </source>
</evidence>
<evidence type="ECO:0000256" key="1">
    <source>
        <dbReference type="ARBA" id="ARBA00004123"/>
    </source>
</evidence>
<feature type="region of interest" description="Disordered" evidence="4">
    <location>
        <begin position="404"/>
        <end position="432"/>
    </location>
</feature>
<comment type="subcellular location">
    <subcellularLocation>
        <location evidence="1">Nucleus</location>
    </subcellularLocation>
</comment>
<dbReference type="GO" id="GO:0000976">
    <property type="term" value="F:transcription cis-regulatory region binding"/>
    <property type="evidence" value="ECO:0007669"/>
    <property type="project" value="InterPro"/>
</dbReference>
<feature type="region of interest" description="Disordered" evidence="4">
    <location>
        <begin position="172"/>
        <end position="191"/>
    </location>
</feature>
<gene>
    <name evidence="5" type="ORF">MARU1_002045</name>
</gene>
<dbReference type="PANTHER" id="PTHR40621">
    <property type="entry name" value="TRANSCRIPTION FACTOR KAPC-RELATED"/>
    <property type="match status" value="1"/>
</dbReference>
<evidence type="ECO:0000313" key="5">
    <source>
        <dbReference type="EMBL" id="WFD16011.1"/>
    </source>
</evidence>
<name>A0AAJ5Z6D4_9BASI</name>
<proteinExistence type="predicted"/>
<dbReference type="GO" id="GO:0090575">
    <property type="term" value="C:RNA polymerase II transcription regulator complex"/>
    <property type="evidence" value="ECO:0007669"/>
    <property type="project" value="TreeGrafter"/>
</dbReference>
<dbReference type="PANTHER" id="PTHR40621:SF6">
    <property type="entry name" value="AP-1-LIKE TRANSCRIPTION FACTOR YAP1-RELATED"/>
    <property type="match status" value="1"/>
</dbReference>
<dbReference type="EMBL" id="CP119918">
    <property type="protein sequence ID" value="WFD16011.1"/>
    <property type="molecule type" value="Genomic_DNA"/>
</dbReference>
<evidence type="ECO:0000256" key="4">
    <source>
        <dbReference type="SAM" id="MobiDB-lite"/>
    </source>
</evidence>
<evidence type="ECO:0000313" key="6">
    <source>
        <dbReference type="Proteomes" id="UP001217582"/>
    </source>
</evidence>
<feature type="region of interest" description="Disordered" evidence="4">
    <location>
        <begin position="281"/>
        <end position="322"/>
    </location>
</feature>
<evidence type="ECO:0000256" key="3">
    <source>
        <dbReference type="SAM" id="Coils"/>
    </source>
</evidence>
<sequence length="455" mass="47697">MDHTSPAPPPPMPDGAFGTVIQLANVSSRPDGELGNNHNNSQHHHNPSDYTHQRGLKSRESEMSENPRSSKQIRMDNGAPHAGVDAQALSWAPTAPPAYPGHGLDQSGMPGLTHGDANAFDAAAHDVSAYGDASGVQNDQTRMAPPPPVANTASEQAKLTSEQTGLVGARGKTGMTRTLSTSRRAEQNRNAQRVFRERKNKYISDLESKAASLESALLAAEEHRRRFNEAIETIEILKRDNDTLRVALRALGGHQAVPSAPALPIDRPSHTPALLSTFHHQHAGAPAPPARGTEHDDPAHAQGQPPTIHESPDHAAQDPATAAAVAAAASGGAPYWLLEAVSNANQQHGFHVPNHFSSQLADSGMTAGPHAHMHPNDPNAMRARGAIQPQRAEGMLDPSLEHATLGDASRAPGRVQGEENKGEGIDAAGNPDNLASLSAVAAAAAAAAASQKVNT</sequence>
<dbReference type="GO" id="GO:0001228">
    <property type="term" value="F:DNA-binding transcription activator activity, RNA polymerase II-specific"/>
    <property type="evidence" value="ECO:0007669"/>
    <property type="project" value="TreeGrafter"/>
</dbReference>
<dbReference type="Proteomes" id="UP001217582">
    <property type="component" value="Chromosome 3"/>
</dbReference>
<reference evidence="5 6" key="1">
    <citation type="submission" date="2023-03" db="EMBL/GenBank/DDBJ databases">
        <title>Mating type loci evolution in Malassezia.</title>
        <authorList>
            <person name="Coelho M.A."/>
        </authorList>
    </citation>
    <scope>NUCLEOTIDE SEQUENCE [LARGE SCALE GENOMIC DNA]</scope>
    <source>
        <strain evidence="5 6">CBS 13387</strain>
    </source>
</reference>
<evidence type="ECO:0008006" key="7">
    <source>
        <dbReference type="Google" id="ProtNLM"/>
    </source>
</evidence>
<feature type="region of interest" description="Disordered" evidence="4">
    <location>
        <begin position="92"/>
        <end position="117"/>
    </location>
</feature>